<dbReference type="InterPro" id="IPR029017">
    <property type="entry name" value="Enolase-like_N"/>
</dbReference>
<accession>A0A517ZIL5</accession>
<dbReference type="AlphaFoldDB" id="A0A517ZIL5"/>
<dbReference type="KEGG" id="sdyn:Mal52_07700"/>
<feature type="domain" description="Mandelate racemase/muconate lactonizing enzyme C-terminal" evidence="1">
    <location>
        <begin position="128"/>
        <end position="225"/>
    </location>
</feature>
<dbReference type="InterPro" id="IPR034593">
    <property type="entry name" value="DgoD-like"/>
</dbReference>
<dbReference type="InterPro" id="IPR029065">
    <property type="entry name" value="Enolase_C-like"/>
</dbReference>
<organism evidence="2 3">
    <name type="scientific">Symmachiella dynata</name>
    <dbReference type="NCBI Taxonomy" id="2527995"/>
    <lineage>
        <taxon>Bacteria</taxon>
        <taxon>Pseudomonadati</taxon>
        <taxon>Planctomycetota</taxon>
        <taxon>Planctomycetia</taxon>
        <taxon>Planctomycetales</taxon>
        <taxon>Planctomycetaceae</taxon>
        <taxon>Symmachiella</taxon>
    </lineage>
</organism>
<sequence length="427" mass="47964">MPHSVKSIETIWVDLPIRPVPARNMVREIPHWTLFEICIVTLDCGIVGFGETMVYYTWGESTVTDAAKNQVIGKHPAENMWDDSLGAGLQIALFDAAAKVLDAPLHQMLGRQVRDGCHLSWWDIDLPAADWISECELAISQGYTAFKSKGRPWWDLIEQTRQLCATLPDYFEVDMDFNGFGIDAAHCTRLLKEMEQFHHVVMFESPLPHHDVAGYKHLRQHTHVPLSMHTQTHIGDPSLEVAIREEMVDGFVLCGGATKIQREAHLCGQFNKSFFLQVVGTKIAAAFGLHLGAVLENARWPAVNCHQLFERDCVQQSIPVSNGLATVPNEPGLGIDLDEEAIELFRTEPQDKPYPHPELLIAIRWPAGTTTYYAHTAQFWEDWHAGRLPFFPRGVNLEHIANDGTASWKDLRSRALAGAVHSQSPPF</sequence>
<evidence type="ECO:0000313" key="2">
    <source>
        <dbReference type="EMBL" id="QDU42314.1"/>
    </source>
</evidence>
<dbReference type="Proteomes" id="UP000319383">
    <property type="component" value="Chromosome"/>
</dbReference>
<reference evidence="2 3" key="1">
    <citation type="submission" date="2019-02" db="EMBL/GenBank/DDBJ databases">
        <title>Deep-cultivation of Planctomycetes and their phenomic and genomic characterization uncovers novel biology.</title>
        <authorList>
            <person name="Wiegand S."/>
            <person name="Jogler M."/>
            <person name="Boedeker C."/>
            <person name="Pinto D."/>
            <person name="Vollmers J."/>
            <person name="Rivas-Marin E."/>
            <person name="Kohn T."/>
            <person name="Peeters S.H."/>
            <person name="Heuer A."/>
            <person name="Rast P."/>
            <person name="Oberbeckmann S."/>
            <person name="Bunk B."/>
            <person name="Jeske O."/>
            <person name="Meyerdierks A."/>
            <person name="Storesund J.E."/>
            <person name="Kallscheuer N."/>
            <person name="Luecker S."/>
            <person name="Lage O.M."/>
            <person name="Pohl T."/>
            <person name="Merkel B.J."/>
            <person name="Hornburger P."/>
            <person name="Mueller R.-W."/>
            <person name="Bruemmer F."/>
            <person name="Labrenz M."/>
            <person name="Spormann A.M."/>
            <person name="Op den Camp H."/>
            <person name="Overmann J."/>
            <person name="Amann R."/>
            <person name="Jetten M.S.M."/>
            <person name="Mascher T."/>
            <person name="Medema M.H."/>
            <person name="Devos D.P."/>
            <person name="Kaster A.-K."/>
            <person name="Ovreas L."/>
            <person name="Rohde M."/>
            <person name="Galperin M.Y."/>
            <person name="Jogler C."/>
        </authorList>
    </citation>
    <scope>NUCLEOTIDE SEQUENCE [LARGE SCALE GENOMIC DNA]</scope>
    <source>
        <strain evidence="2 3">Mal52</strain>
    </source>
</reference>
<name>A0A517ZIL5_9PLAN</name>
<dbReference type="Gene3D" id="3.30.390.10">
    <property type="entry name" value="Enolase-like, N-terminal domain"/>
    <property type="match status" value="1"/>
</dbReference>
<dbReference type="RefSeq" id="WP_145374378.1">
    <property type="nucleotide sequence ID" value="NZ_CP036276.1"/>
</dbReference>
<dbReference type="PANTHER" id="PTHR48080">
    <property type="entry name" value="D-GALACTONATE DEHYDRATASE-RELATED"/>
    <property type="match status" value="1"/>
</dbReference>
<dbReference type="InterPro" id="IPR036849">
    <property type="entry name" value="Enolase-like_C_sf"/>
</dbReference>
<dbReference type="InterPro" id="IPR013342">
    <property type="entry name" value="Mandelate_racemase_C"/>
</dbReference>
<evidence type="ECO:0000313" key="3">
    <source>
        <dbReference type="Proteomes" id="UP000319383"/>
    </source>
</evidence>
<proteinExistence type="predicted"/>
<dbReference type="SUPFAM" id="SSF51604">
    <property type="entry name" value="Enolase C-terminal domain-like"/>
    <property type="match status" value="1"/>
</dbReference>
<dbReference type="SMART" id="SM00922">
    <property type="entry name" value="MR_MLE"/>
    <property type="match status" value="1"/>
</dbReference>
<gene>
    <name evidence="2" type="primary">dgoD_1</name>
    <name evidence="2" type="ORF">Mal52_07700</name>
</gene>
<dbReference type="Gene3D" id="3.20.20.120">
    <property type="entry name" value="Enolase-like C-terminal domain"/>
    <property type="match status" value="1"/>
</dbReference>
<protein>
    <submittedName>
        <fullName evidence="2">D-galactonate dehydratase</fullName>
        <ecNumber evidence="2">4.2.1.6</ecNumber>
    </submittedName>
</protein>
<dbReference type="GO" id="GO:0008869">
    <property type="term" value="F:galactonate dehydratase activity"/>
    <property type="evidence" value="ECO:0007669"/>
    <property type="project" value="UniProtKB-EC"/>
</dbReference>
<dbReference type="EMBL" id="CP036276">
    <property type="protein sequence ID" value="QDU42314.1"/>
    <property type="molecule type" value="Genomic_DNA"/>
</dbReference>
<keyword evidence="2" id="KW-0456">Lyase</keyword>
<keyword evidence="3" id="KW-1185">Reference proteome</keyword>
<dbReference type="SUPFAM" id="SSF54826">
    <property type="entry name" value="Enolase N-terminal domain-like"/>
    <property type="match status" value="1"/>
</dbReference>
<dbReference type="EC" id="4.2.1.6" evidence="2"/>
<evidence type="ECO:0000259" key="1">
    <source>
        <dbReference type="SMART" id="SM00922"/>
    </source>
</evidence>
<dbReference type="Pfam" id="PF13378">
    <property type="entry name" value="MR_MLE_C"/>
    <property type="match status" value="1"/>
</dbReference>